<dbReference type="SUPFAM" id="SSF53474">
    <property type="entry name" value="alpha/beta-Hydrolases"/>
    <property type="match status" value="1"/>
</dbReference>
<dbReference type="InterPro" id="IPR050471">
    <property type="entry name" value="AB_hydrolase"/>
</dbReference>
<protein>
    <submittedName>
        <fullName evidence="2">SPOSA6832_02789-mRNA-1:cds</fullName>
    </submittedName>
</protein>
<dbReference type="Pfam" id="PF00561">
    <property type="entry name" value="Abhydrolase_1"/>
    <property type="match status" value="1"/>
</dbReference>
<name>A0A0D6EMA6_SPOSA</name>
<dbReference type="Proteomes" id="UP000243876">
    <property type="component" value="Unassembled WGS sequence"/>
</dbReference>
<reference evidence="3" key="1">
    <citation type="submission" date="2015-02" db="EMBL/GenBank/DDBJ databases">
        <authorList>
            <person name="Gon?alves P."/>
        </authorList>
    </citation>
    <scope>NUCLEOTIDE SEQUENCE [LARGE SCALE GENOMIC DNA]</scope>
</reference>
<evidence type="ECO:0000313" key="2">
    <source>
        <dbReference type="EMBL" id="CEQ41114.1"/>
    </source>
</evidence>
<dbReference type="Gene3D" id="3.40.50.1820">
    <property type="entry name" value="alpha/beta hydrolase"/>
    <property type="match status" value="1"/>
</dbReference>
<accession>A0A0D6EMA6</accession>
<feature type="domain" description="AB hydrolase-1" evidence="1">
    <location>
        <begin position="61"/>
        <end position="318"/>
    </location>
</feature>
<proteinExistence type="predicted"/>
<dbReference type="OrthoDB" id="19657at2759"/>
<sequence>MSFAESIEPLEERSLPQSIFDPDTLVKKGWCTVAQDPHRAVRPHQIYYELHGEDKPTSKRLVWIMGLNNSSFAWHNQVRHFSRLSNYACLVFDNRGVGNSDSPRGMYKTSEMAKDVEELLQQLGWLSEDGNEGLNIVGVSMGGMIAQELALLIPRHVRTLLLTSTKSGATPFLQDLPSYAATRMFALLSSGMVRSPEDQVKLVAETLFPKSWLEETVKEEGEWKGRKRRDMVEADFLHRYHLGTRQPLSGRLGQMAAVLAHRVTPARLSRLAASLPPTSKIAIIHGDQDALIDVRRGEELHRDLPGSELRIVRGGGHALPSQIKDEYNEWIRENVERD</sequence>
<keyword evidence="3" id="KW-1185">Reference proteome</keyword>
<dbReference type="InterPro" id="IPR029058">
    <property type="entry name" value="AB_hydrolase_fold"/>
</dbReference>
<dbReference type="AlphaFoldDB" id="A0A0D6EMA6"/>
<evidence type="ECO:0000259" key="1">
    <source>
        <dbReference type="Pfam" id="PF00561"/>
    </source>
</evidence>
<dbReference type="InterPro" id="IPR000073">
    <property type="entry name" value="AB_hydrolase_1"/>
</dbReference>
<gene>
    <name evidence="2" type="primary">SPOSA6832_02789</name>
</gene>
<organism evidence="2 3">
    <name type="scientific">Sporidiobolus salmonicolor</name>
    <name type="common">Yeast-like fungus</name>
    <name type="synonym">Sporobolomyces salmonicolor</name>
    <dbReference type="NCBI Taxonomy" id="5005"/>
    <lineage>
        <taxon>Eukaryota</taxon>
        <taxon>Fungi</taxon>
        <taxon>Dikarya</taxon>
        <taxon>Basidiomycota</taxon>
        <taxon>Pucciniomycotina</taxon>
        <taxon>Microbotryomycetes</taxon>
        <taxon>Sporidiobolales</taxon>
        <taxon>Sporidiobolaceae</taxon>
        <taxon>Sporobolomyces</taxon>
    </lineage>
</organism>
<dbReference type="EMBL" id="CENE01000011">
    <property type="protein sequence ID" value="CEQ41114.1"/>
    <property type="molecule type" value="Genomic_DNA"/>
</dbReference>
<dbReference type="PANTHER" id="PTHR43433:SF5">
    <property type="entry name" value="AB HYDROLASE-1 DOMAIN-CONTAINING PROTEIN"/>
    <property type="match status" value="1"/>
</dbReference>
<evidence type="ECO:0000313" key="3">
    <source>
        <dbReference type="Proteomes" id="UP000243876"/>
    </source>
</evidence>
<dbReference type="PANTHER" id="PTHR43433">
    <property type="entry name" value="HYDROLASE, ALPHA/BETA FOLD FAMILY PROTEIN"/>
    <property type="match status" value="1"/>
</dbReference>